<reference evidence="2" key="1">
    <citation type="journal article" date="2015" name="Genome Biol. Evol.">
        <title>Organellar Genomes of White Spruce (Picea glauca): Assembly and Annotation.</title>
        <authorList>
            <person name="Jackman S.D."/>
            <person name="Warren R.L."/>
            <person name="Gibb E.A."/>
            <person name="Vandervalk B.P."/>
            <person name="Mohamadi H."/>
            <person name="Chu J."/>
            <person name="Raymond A."/>
            <person name="Pleasance S."/>
            <person name="Coope R."/>
            <person name="Wildung M.R."/>
            <person name="Ritland C.E."/>
            <person name="Bousquet J."/>
            <person name="Jones S.J."/>
            <person name="Bohlmann J."/>
            <person name="Birol I."/>
        </authorList>
    </citation>
    <scope>NUCLEOTIDE SEQUENCE [LARGE SCALE GENOMIC DNA]</scope>
    <source>
        <tissue evidence="2">Flushing bud</tissue>
    </source>
</reference>
<accession>A0A101LXY7</accession>
<dbReference type="AlphaFoldDB" id="A0A101LXY7"/>
<dbReference type="EMBL" id="LKAM01000007">
    <property type="protein sequence ID" value="KUM47233.1"/>
    <property type="molecule type" value="Genomic_DNA"/>
</dbReference>
<gene>
    <name evidence="2" type="ORF">ABT39_MTgene5418</name>
</gene>
<organism evidence="2">
    <name type="scientific">Picea glauca</name>
    <name type="common">White spruce</name>
    <name type="synonym">Pinus glauca</name>
    <dbReference type="NCBI Taxonomy" id="3330"/>
    <lineage>
        <taxon>Eukaryota</taxon>
        <taxon>Viridiplantae</taxon>
        <taxon>Streptophyta</taxon>
        <taxon>Embryophyta</taxon>
        <taxon>Tracheophyta</taxon>
        <taxon>Spermatophyta</taxon>
        <taxon>Pinopsida</taxon>
        <taxon>Pinidae</taxon>
        <taxon>Conifers I</taxon>
        <taxon>Pinales</taxon>
        <taxon>Pinaceae</taxon>
        <taxon>Picea</taxon>
    </lineage>
</organism>
<comment type="caution">
    <text evidence="2">The sequence shown here is derived from an EMBL/GenBank/DDBJ whole genome shotgun (WGS) entry which is preliminary data.</text>
</comment>
<evidence type="ECO:0000256" key="1">
    <source>
        <dbReference type="SAM" id="MobiDB-lite"/>
    </source>
</evidence>
<geneLocation type="mitochondrion" evidence="2"/>
<evidence type="ECO:0000313" key="2">
    <source>
        <dbReference type="EMBL" id="KUM47233.1"/>
    </source>
</evidence>
<protein>
    <submittedName>
        <fullName evidence="2">Uncharacterized protein</fullName>
    </submittedName>
</protein>
<name>A0A101LXY7_PICGL</name>
<keyword evidence="2" id="KW-0496">Mitochondrion</keyword>
<proteinExistence type="predicted"/>
<feature type="region of interest" description="Disordered" evidence="1">
    <location>
        <begin position="81"/>
        <end position="105"/>
    </location>
</feature>
<feature type="compositionally biased region" description="Basic residues" evidence="1">
    <location>
        <begin position="84"/>
        <end position="95"/>
    </location>
</feature>
<sequence length="105" mass="11671">MNTGTSPQHSELGGGRAPTFGNSTGSVVAFQRFLFAPSPPIVAIPPLRLARFHMLALHLAFLPTLQAFIYFMDDGEKLHTASAHFHHPPPPRPFRHIYNPPLQHK</sequence>